<evidence type="ECO:0000256" key="9">
    <source>
        <dbReference type="ARBA" id="ARBA00022741"/>
    </source>
</evidence>
<evidence type="ECO:0000313" key="20">
    <source>
        <dbReference type="Proteomes" id="UP000268469"/>
    </source>
</evidence>
<comment type="catalytic activity">
    <reaction evidence="1">
        <text>ATP + protein L-histidine = ADP + protein N-phospho-L-histidine.</text>
        <dbReference type="EC" id="2.7.13.3"/>
    </reaction>
</comment>
<dbReference type="SMART" id="SM00304">
    <property type="entry name" value="HAMP"/>
    <property type="match status" value="1"/>
</dbReference>
<dbReference type="CDD" id="cd00082">
    <property type="entry name" value="HisKA"/>
    <property type="match status" value="1"/>
</dbReference>
<dbReference type="PRINTS" id="PR00344">
    <property type="entry name" value="BCTRLSENSOR"/>
</dbReference>
<evidence type="ECO:0000259" key="18">
    <source>
        <dbReference type="PROSITE" id="PS50885"/>
    </source>
</evidence>
<dbReference type="InterPro" id="IPR050351">
    <property type="entry name" value="BphY/WalK/GraS-like"/>
</dbReference>
<dbReference type="FunFam" id="1.10.287.130:FF:000001">
    <property type="entry name" value="Two-component sensor histidine kinase"/>
    <property type="match status" value="1"/>
</dbReference>
<dbReference type="InterPro" id="IPR005467">
    <property type="entry name" value="His_kinase_dom"/>
</dbReference>
<dbReference type="InterPro" id="IPR004358">
    <property type="entry name" value="Sig_transdc_His_kin-like_C"/>
</dbReference>
<evidence type="ECO:0000256" key="14">
    <source>
        <dbReference type="ARBA" id="ARBA00023136"/>
    </source>
</evidence>
<dbReference type="GO" id="GO:0045121">
    <property type="term" value="C:membrane raft"/>
    <property type="evidence" value="ECO:0007669"/>
    <property type="project" value="UniProtKB-SubCell"/>
</dbReference>
<keyword evidence="8 15" id="KW-0812">Transmembrane</keyword>
<dbReference type="GO" id="GO:0005886">
    <property type="term" value="C:plasma membrane"/>
    <property type="evidence" value="ECO:0007669"/>
    <property type="project" value="UniProtKB-SubCell"/>
</dbReference>
<dbReference type="FunFam" id="3.30.565.10:FF:000023">
    <property type="entry name" value="PAS domain-containing sensor histidine kinase"/>
    <property type="match status" value="1"/>
</dbReference>
<evidence type="ECO:0000256" key="3">
    <source>
        <dbReference type="ARBA" id="ARBA00004314"/>
    </source>
</evidence>
<evidence type="ECO:0000259" key="16">
    <source>
        <dbReference type="PROSITE" id="PS50109"/>
    </source>
</evidence>
<dbReference type="Proteomes" id="UP000268469">
    <property type="component" value="Unassembled WGS sequence"/>
</dbReference>
<dbReference type="SUPFAM" id="SSF55874">
    <property type="entry name" value="ATPase domain of HSP90 chaperone/DNA topoisomerase II/histidine kinase"/>
    <property type="match status" value="1"/>
</dbReference>
<dbReference type="GO" id="GO:0005524">
    <property type="term" value="F:ATP binding"/>
    <property type="evidence" value="ECO:0007669"/>
    <property type="project" value="UniProtKB-KW"/>
</dbReference>
<dbReference type="CDD" id="cd00130">
    <property type="entry name" value="PAS"/>
    <property type="match status" value="1"/>
</dbReference>
<dbReference type="PANTHER" id="PTHR42878">
    <property type="entry name" value="TWO-COMPONENT HISTIDINE KINASE"/>
    <property type="match status" value="1"/>
</dbReference>
<feature type="domain" description="Histidine kinase" evidence="16">
    <location>
        <begin position="360"/>
        <end position="570"/>
    </location>
</feature>
<dbReference type="PROSITE" id="PS50112">
    <property type="entry name" value="PAS"/>
    <property type="match status" value="1"/>
</dbReference>
<evidence type="ECO:0000256" key="1">
    <source>
        <dbReference type="ARBA" id="ARBA00000085"/>
    </source>
</evidence>
<evidence type="ECO:0000256" key="2">
    <source>
        <dbReference type="ARBA" id="ARBA00004236"/>
    </source>
</evidence>
<keyword evidence="13" id="KW-0902">Two-component regulatory system</keyword>
<feature type="domain" description="PAS" evidence="17">
    <location>
        <begin position="245"/>
        <end position="287"/>
    </location>
</feature>
<dbReference type="SMART" id="SM00388">
    <property type="entry name" value="HisKA"/>
    <property type="match status" value="1"/>
</dbReference>
<evidence type="ECO:0000256" key="5">
    <source>
        <dbReference type="ARBA" id="ARBA00022475"/>
    </source>
</evidence>
<keyword evidence="14 15" id="KW-0472">Membrane</keyword>
<dbReference type="InterPro" id="IPR003594">
    <property type="entry name" value="HATPase_dom"/>
</dbReference>
<evidence type="ECO:0000313" key="19">
    <source>
        <dbReference type="EMBL" id="RKX70793.1"/>
    </source>
</evidence>
<dbReference type="PROSITE" id="PS50885">
    <property type="entry name" value="HAMP"/>
    <property type="match status" value="1"/>
</dbReference>
<evidence type="ECO:0000256" key="11">
    <source>
        <dbReference type="ARBA" id="ARBA00022840"/>
    </source>
</evidence>
<feature type="domain" description="HAMP" evidence="18">
    <location>
        <begin position="188"/>
        <end position="240"/>
    </location>
</feature>
<dbReference type="InterPro" id="IPR035965">
    <property type="entry name" value="PAS-like_dom_sf"/>
</dbReference>
<organism evidence="19 20">
    <name type="scientific">candidate division WOR-3 bacterium</name>
    <dbReference type="NCBI Taxonomy" id="2052148"/>
    <lineage>
        <taxon>Bacteria</taxon>
        <taxon>Bacteria division WOR-3</taxon>
    </lineage>
</organism>
<dbReference type="InterPro" id="IPR003660">
    <property type="entry name" value="HAMP_dom"/>
</dbReference>
<dbReference type="InterPro" id="IPR036097">
    <property type="entry name" value="HisK_dim/P_sf"/>
</dbReference>
<dbReference type="PANTHER" id="PTHR42878:SF7">
    <property type="entry name" value="SENSOR HISTIDINE KINASE GLRK"/>
    <property type="match status" value="1"/>
</dbReference>
<comment type="caution">
    <text evidence="19">The sequence shown here is derived from an EMBL/GenBank/DDBJ whole genome shotgun (WGS) entry which is preliminary data.</text>
</comment>
<dbReference type="SMART" id="SM00387">
    <property type="entry name" value="HATPase_c"/>
    <property type="match status" value="1"/>
</dbReference>
<dbReference type="CDD" id="cd06225">
    <property type="entry name" value="HAMP"/>
    <property type="match status" value="1"/>
</dbReference>
<dbReference type="Pfam" id="PF12860">
    <property type="entry name" value="PAS_7"/>
    <property type="match status" value="1"/>
</dbReference>
<keyword evidence="7" id="KW-0808">Transferase</keyword>
<feature type="transmembrane region" description="Helical" evidence="15">
    <location>
        <begin position="168"/>
        <end position="187"/>
    </location>
</feature>
<evidence type="ECO:0000256" key="8">
    <source>
        <dbReference type="ARBA" id="ARBA00022692"/>
    </source>
</evidence>
<evidence type="ECO:0000256" key="10">
    <source>
        <dbReference type="ARBA" id="ARBA00022777"/>
    </source>
</evidence>
<dbReference type="Gene3D" id="3.30.450.20">
    <property type="entry name" value="PAS domain"/>
    <property type="match status" value="1"/>
</dbReference>
<proteinExistence type="predicted"/>
<keyword evidence="9" id="KW-0547">Nucleotide-binding</keyword>
<dbReference type="InterPro" id="IPR003661">
    <property type="entry name" value="HisK_dim/P_dom"/>
</dbReference>
<dbReference type="Pfam" id="PF02518">
    <property type="entry name" value="HATPase_c"/>
    <property type="match status" value="1"/>
</dbReference>
<keyword evidence="12 15" id="KW-1133">Transmembrane helix</keyword>
<accession>A0A660SJC2</accession>
<gene>
    <name evidence="19" type="ORF">DRP53_03780</name>
</gene>
<keyword evidence="10 19" id="KW-0418">Kinase</keyword>
<evidence type="ECO:0000256" key="4">
    <source>
        <dbReference type="ARBA" id="ARBA00012438"/>
    </source>
</evidence>
<protein>
    <recommendedName>
        <fullName evidence="4">histidine kinase</fullName>
        <ecNumber evidence="4">2.7.13.3</ecNumber>
    </recommendedName>
</protein>
<dbReference type="Gene3D" id="6.10.340.10">
    <property type="match status" value="1"/>
</dbReference>
<evidence type="ECO:0000256" key="12">
    <source>
        <dbReference type="ARBA" id="ARBA00022989"/>
    </source>
</evidence>
<keyword evidence="6" id="KW-0597">Phosphoprotein</keyword>
<name>A0A660SJC2_UNCW3</name>
<dbReference type="SUPFAM" id="SSF158472">
    <property type="entry name" value="HAMP domain-like"/>
    <property type="match status" value="1"/>
</dbReference>
<dbReference type="EC" id="2.7.13.3" evidence="4"/>
<dbReference type="GO" id="GO:0030295">
    <property type="term" value="F:protein kinase activator activity"/>
    <property type="evidence" value="ECO:0007669"/>
    <property type="project" value="TreeGrafter"/>
</dbReference>
<dbReference type="GO" id="GO:0007234">
    <property type="term" value="P:osmosensory signaling via phosphorelay pathway"/>
    <property type="evidence" value="ECO:0007669"/>
    <property type="project" value="TreeGrafter"/>
</dbReference>
<reference evidence="19 20" key="1">
    <citation type="submission" date="2018-06" db="EMBL/GenBank/DDBJ databases">
        <title>Extensive metabolic versatility and redundancy in microbially diverse, dynamic hydrothermal sediments.</title>
        <authorList>
            <person name="Dombrowski N."/>
            <person name="Teske A."/>
            <person name="Baker B.J."/>
        </authorList>
    </citation>
    <scope>NUCLEOTIDE SEQUENCE [LARGE SCALE GENOMIC DNA]</scope>
    <source>
        <strain evidence="19">B36_G15</strain>
    </source>
</reference>
<sequence>MRLTIKHFLCYCLIVAITSPLLALLVNRQIRVHYLTVLQKNLKAEAEAIKDRLLPSLRSEDSREIDSIVDALGKRMEIRITVIGIGGWVLGDSRADPEKMENHADRPEIIQALQSGAGKSIRFSATMGEDMLYVAIPVEEDGRCSWVIRTSLSLREVNILLRSLNSRILYITIIITIFALVLALFSSRSLTRPISRMIKVTQDIARGNFGSRLHLEGGDELAQLSIALNRMAQDLGRLFSEIEMEREKVHTILTSIREGLVVLDSDKKILLANENFNELCGLTENPVGKYFWEALRNVEFNRLIEAVIDKEEPRTREIEVAGKIFIANSAPLPDGGVVVVIHDVTRIKQVEKIKADFVANVSHELRTPLTAIKGFVETLEREIPSKQRRFLAIIKRHTDRLINIVADLLLLARLERHREMLEIEEVDLAQLVSDISVMYNERIKRKGLELKISIPRDLVVKADPFLLQQLLINLLDNALKYTEEGEITIVASPADGGVIIKVADTGIGIPEEHLPRIFERFYTVDKARSRKLGGTGLGLSIVKHIVQLHRGKIEVESSLAEGTTFIITLP</sequence>
<dbReference type="GO" id="GO:0000156">
    <property type="term" value="F:phosphorelay response regulator activity"/>
    <property type="evidence" value="ECO:0007669"/>
    <property type="project" value="TreeGrafter"/>
</dbReference>
<evidence type="ECO:0000256" key="7">
    <source>
        <dbReference type="ARBA" id="ARBA00022679"/>
    </source>
</evidence>
<dbReference type="Pfam" id="PF00672">
    <property type="entry name" value="HAMP"/>
    <property type="match status" value="1"/>
</dbReference>
<evidence type="ECO:0000256" key="15">
    <source>
        <dbReference type="SAM" id="Phobius"/>
    </source>
</evidence>
<evidence type="ECO:0000256" key="13">
    <source>
        <dbReference type="ARBA" id="ARBA00023012"/>
    </source>
</evidence>
<dbReference type="EMBL" id="QNBE01000027">
    <property type="protein sequence ID" value="RKX70793.1"/>
    <property type="molecule type" value="Genomic_DNA"/>
</dbReference>
<dbReference type="Gene3D" id="1.10.287.130">
    <property type="match status" value="1"/>
</dbReference>
<dbReference type="SUPFAM" id="SSF55785">
    <property type="entry name" value="PYP-like sensor domain (PAS domain)"/>
    <property type="match status" value="1"/>
</dbReference>
<comment type="subcellular location">
    <subcellularLocation>
        <location evidence="2">Cell membrane</location>
    </subcellularLocation>
    <subcellularLocation>
        <location evidence="3">Membrane raft</location>
        <topology evidence="3">Multi-pass membrane protein</topology>
    </subcellularLocation>
</comment>
<dbReference type="InterPro" id="IPR036890">
    <property type="entry name" value="HATPase_C_sf"/>
</dbReference>
<dbReference type="SUPFAM" id="SSF47384">
    <property type="entry name" value="Homodimeric domain of signal transducing histidine kinase"/>
    <property type="match status" value="1"/>
</dbReference>
<dbReference type="NCBIfam" id="TIGR00229">
    <property type="entry name" value="sensory_box"/>
    <property type="match status" value="1"/>
</dbReference>
<dbReference type="Pfam" id="PF00512">
    <property type="entry name" value="HisKA"/>
    <property type="match status" value="1"/>
</dbReference>
<keyword evidence="5" id="KW-1003">Cell membrane</keyword>
<evidence type="ECO:0000256" key="6">
    <source>
        <dbReference type="ARBA" id="ARBA00022553"/>
    </source>
</evidence>
<dbReference type="PROSITE" id="PS50109">
    <property type="entry name" value="HIS_KIN"/>
    <property type="match status" value="1"/>
</dbReference>
<dbReference type="InterPro" id="IPR000014">
    <property type="entry name" value="PAS"/>
</dbReference>
<evidence type="ECO:0000259" key="17">
    <source>
        <dbReference type="PROSITE" id="PS50112"/>
    </source>
</evidence>
<dbReference type="Gene3D" id="3.30.565.10">
    <property type="entry name" value="Histidine kinase-like ATPase, C-terminal domain"/>
    <property type="match status" value="1"/>
</dbReference>
<dbReference type="AlphaFoldDB" id="A0A660SJC2"/>
<dbReference type="GO" id="GO:0000155">
    <property type="term" value="F:phosphorelay sensor kinase activity"/>
    <property type="evidence" value="ECO:0007669"/>
    <property type="project" value="InterPro"/>
</dbReference>
<keyword evidence="11" id="KW-0067">ATP-binding</keyword>